<keyword evidence="4" id="KW-1185">Reference proteome</keyword>
<feature type="compositionally biased region" description="Polar residues" evidence="2">
    <location>
        <begin position="1"/>
        <end position="19"/>
    </location>
</feature>
<sequence length="380" mass="41117">MSRSSSNRSECQGYSNHAGSASSSFSFEASVGDSQGAHIAALCMSVRGATSPIIIRTTVLPSRRPIQPKEVRQDFRHCMGEFSEEDLTRLRAHYHIPSHAAGLVPGVEANLTTLYVLRVSHNEEHNPGPPRGCTYYILGLEALEGYKADLTTNPVFPLEQVEDSSTPQPLAPEDIPVLVRLFLGEQSATPMVQEEVVAQASLVSNPSPPSVPSAQAALAHASPPPLTPAEPSAARKRKGSPSVSPRIAQSQRRPEKAHVPQTLAPCPPLPVGIPYAAGKSSSDMDHEELISSLSSLGYKSFTLQVLLPRPIGAFYPHMERETLRTGRDEALQSNDRLLGQLEESRAQFRTMEANVEDVEGLGSLMHGSNAGWDILTYSFN</sequence>
<organism evidence="3 4">
    <name type="scientific">Lithospermum erythrorhizon</name>
    <name type="common">Purple gromwell</name>
    <name type="synonym">Lithospermum officinale var. erythrorhizon</name>
    <dbReference type="NCBI Taxonomy" id="34254"/>
    <lineage>
        <taxon>Eukaryota</taxon>
        <taxon>Viridiplantae</taxon>
        <taxon>Streptophyta</taxon>
        <taxon>Embryophyta</taxon>
        <taxon>Tracheophyta</taxon>
        <taxon>Spermatophyta</taxon>
        <taxon>Magnoliopsida</taxon>
        <taxon>eudicotyledons</taxon>
        <taxon>Gunneridae</taxon>
        <taxon>Pentapetalae</taxon>
        <taxon>asterids</taxon>
        <taxon>lamiids</taxon>
        <taxon>Boraginales</taxon>
        <taxon>Boraginaceae</taxon>
        <taxon>Boraginoideae</taxon>
        <taxon>Lithospermeae</taxon>
        <taxon>Lithospermum</taxon>
    </lineage>
</organism>
<name>A0AAV3NJB8_LITER</name>
<feature type="region of interest" description="Disordered" evidence="2">
    <location>
        <begin position="1"/>
        <end position="22"/>
    </location>
</feature>
<feature type="coiled-coil region" evidence="1">
    <location>
        <begin position="327"/>
        <end position="361"/>
    </location>
</feature>
<evidence type="ECO:0000313" key="4">
    <source>
        <dbReference type="Proteomes" id="UP001454036"/>
    </source>
</evidence>
<dbReference type="AlphaFoldDB" id="A0AAV3NJB8"/>
<evidence type="ECO:0000256" key="1">
    <source>
        <dbReference type="SAM" id="Coils"/>
    </source>
</evidence>
<keyword evidence="1" id="KW-0175">Coiled coil</keyword>
<evidence type="ECO:0000313" key="3">
    <source>
        <dbReference type="EMBL" id="GAA0139469.1"/>
    </source>
</evidence>
<dbReference type="EMBL" id="BAABME010000092">
    <property type="protein sequence ID" value="GAA0139469.1"/>
    <property type="molecule type" value="Genomic_DNA"/>
</dbReference>
<protein>
    <submittedName>
        <fullName evidence="3">Uncharacterized protein</fullName>
    </submittedName>
</protein>
<feature type="region of interest" description="Disordered" evidence="2">
    <location>
        <begin position="203"/>
        <end position="265"/>
    </location>
</feature>
<proteinExistence type="predicted"/>
<feature type="compositionally biased region" description="Polar residues" evidence="2">
    <location>
        <begin position="241"/>
        <end position="251"/>
    </location>
</feature>
<accession>A0AAV3NJB8</accession>
<dbReference type="Proteomes" id="UP001454036">
    <property type="component" value="Unassembled WGS sequence"/>
</dbReference>
<evidence type="ECO:0000256" key="2">
    <source>
        <dbReference type="SAM" id="MobiDB-lite"/>
    </source>
</evidence>
<gene>
    <name evidence="3" type="ORF">LIER_01004</name>
</gene>
<reference evidence="3 4" key="1">
    <citation type="submission" date="2024-01" db="EMBL/GenBank/DDBJ databases">
        <title>The complete chloroplast genome sequence of Lithospermum erythrorhizon: insights into the phylogenetic relationship among Boraginaceae species and the maternal lineages of purple gromwells.</title>
        <authorList>
            <person name="Okada T."/>
            <person name="Watanabe K."/>
        </authorList>
    </citation>
    <scope>NUCLEOTIDE SEQUENCE [LARGE SCALE GENOMIC DNA]</scope>
</reference>
<comment type="caution">
    <text evidence="3">The sequence shown here is derived from an EMBL/GenBank/DDBJ whole genome shotgun (WGS) entry which is preliminary data.</text>
</comment>